<evidence type="ECO:0008006" key="4">
    <source>
        <dbReference type="Google" id="ProtNLM"/>
    </source>
</evidence>
<dbReference type="RefSeq" id="XP_043164421.1">
    <property type="nucleotide sequence ID" value="XM_043308486.1"/>
</dbReference>
<reference evidence="2" key="1">
    <citation type="submission" date="2021-05" db="EMBL/GenBank/DDBJ databases">
        <authorList>
            <person name="Stam R."/>
        </authorList>
    </citation>
    <scope>NUCLEOTIDE SEQUENCE</scope>
    <source>
        <strain evidence="2">CS162</strain>
    </source>
</reference>
<dbReference type="EMBL" id="CAJRGZ010000015">
    <property type="protein sequence ID" value="CAG5141230.1"/>
    <property type="molecule type" value="Genomic_DNA"/>
</dbReference>
<evidence type="ECO:0000256" key="1">
    <source>
        <dbReference type="SAM" id="MobiDB-lite"/>
    </source>
</evidence>
<proteinExistence type="predicted"/>
<organism evidence="2 3">
    <name type="scientific">Alternaria atra</name>
    <dbReference type="NCBI Taxonomy" id="119953"/>
    <lineage>
        <taxon>Eukaryota</taxon>
        <taxon>Fungi</taxon>
        <taxon>Dikarya</taxon>
        <taxon>Ascomycota</taxon>
        <taxon>Pezizomycotina</taxon>
        <taxon>Dothideomycetes</taxon>
        <taxon>Pleosporomycetidae</taxon>
        <taxon>Pleosporales</taxon>
        <taxon>Pleosporineae</taxon>
        <taxon>Pleosporaceae</taxon>
        <taxon>Alternaria</taxon>
        <taxon>Alternaria sect. Ulocladioides</taxon>
    </lineage>
</organism>
<comment type="caution">
    <text evidence="2">The sequence shown here is derived from an EMBL/GenBank/DDBJ whole genome shotgun (WGS) entry which is preliminary data.</text>
</comment>
<feature type="region of interest" description="Disordered" evidence="1">
    <location>
        <begin position="1"/>
        <end position="128"/>
    </location>
</feature>
<gene>
    <name evidence="2" type="ORF">ALTATR162_LOCUS892</name>
</gene>
<keyword evidence="3" id="KW-1185">Reference proteome</keyword>
<feature type="compositionally biased region" description="Basic residues" evidence="1">
    <location>
        <begin position="1"/>
        <end position="12"/>
    </location>
</feature>
<name>A0A8J2HUP4_9PLEO</name>
<accession>A0A8J2HUP4</accession>
<evidence type="ECO:0000313" key="3">
    <source>
        <dbReference type="Proteomes" id="UP000676310"/>
    </source>
</evidence>
<feature type="compositionally biased region" description="Basic and acidic residues" evidence="1">
    <location>
        <begin position="13"/>
        <end position="28"/>
    </location>
</feature>
<protein>
    <recommendedName>
        <fullName evidence="4">Rho termination factor N-terminal domain-containing protein</fullName>
    </recommendedName>
</protein>
<evidence type="ECO:0000313" key="2">
    <source>
        <dbReference type="EMBL" id="CAG5141230.1"/>
    </source>
</evidence>
<sequence>MKTKAKSGRSNKRTAERARLATDEDRATKKTKRGTSATDPPQSESPQSEPPQSEPPQPALVNWGHGHTVSQLKAELKRRGKSGYSDLRKDGLIDLLMKEEQPRRKRRKPRNSTPETQAQIIADDPDEQQDLTSLDFEGLRDVLRRHGVVDDDPLYLYSDRESLMGLCHCHIMDAEYRNSRDTVMYTKWPTLYLLAELESRQFTSGFSHEDRLDVISCLRKHDQWLIEATDVPTVER</sequence>
<dbReference type="AlphaFoldDB" id="A0A8J2HUP4"/>
<dbReference type="Proteomes" id="UP000676310">
    <property type="component" value="Unassembled WGS sequence"/>
</dbReference>
<feature type="compositionally biased region" description="Basic and acidic residues" evidence="1">
    <location>
        <begin position="86"/>
        <end position="102"/>
    </location>
</feature>
<dbReference type="GeneID" id="67021083"/>
<feature type="compositionally biased region" description="Pro residues" evidence="1">
    <location>
        <begin position="48"/>
        <end position="58"/>
    </location>
</feature>